<dbReference type="PANTHER" id="PTHR42788:SF13">
    <property type="entry name" value="ALIPHATIC SULFONATES IMPORT ATP-BINDING PROTEIN SSUB"/>
    <property type="match status" value="1"/>
</dbReference>
<reference evidence="6" key="1">
    <citation type="submission" date="2018-12" db="EMBL/GenBank/DDBJ databases">
        <title>A new species of lactobacillus.</title>
        <authorList>
            <person name="Jian Y."/>
            <person name="Xin L."/>
            <person name="Hong Z.J."/>
            <person name="Ming L.Z."/>
            <person name="Hong X.Z."/>
        </authorList>
    </citation>
    <scope>NUCLEOTIDE SEQUENCE [LARGE SCALE GENOMIC DNA]</scope>
    <source>
        <strain evidence="6">HSLZ-75</strain>
    </source>
</reference>
<dbReference type="Gene3D" id="3.40.50.300">
    <property type="entry name" value="P-loop containing nucleotide triphosphate hydrolases"/>
    <property type="match status" value="1"/>
</dbReference>
<dbReference type="InterPro" id="IPR017871">
    <property type="entry name" value="ABC_transporter-like_CS"/>
</dbReference>
<dbReference type="SMART" id="SM00382">
    <property type="entry name" value="AAA"/>
    <property type="match status" value="1"/>
</dbReference>
<evidence type="ECO:0000313" key="5">
    <source>
        <dbReference type="EMBL" id="QBP18374.1"/>
    </source>
</evidence>
<dbReference type="PROSITE" id="PS50893">
    <property type="entry name" value="ABC_TRANSPORTER_2"/>
    <property type="match status" value="1"/>
</dbReference>
<dbReference type="AlphaFoldDB" id="A0A4P6ZKZ0"/>
<evidence type="ECO:0000256" key="3">
    <source>
        <dbReference type="ARBA" id="ARBA00022840"/>
    </source>
</evidence>
<dbReference type="InterPro" id="IPR003439">
    <property type="entry name" value="ABC_transporter-like_ATP-bd"/>
</dbReference>
<dbReference type="EMBL" id="CP034726">
    <property type="protein sequence ID" value="QBP18374.1"/>
    <property type="molecule type" value="Genomic_DNA"/>
</dbReference>
<sequence length="247" mass="27689">MSLLSLKNVSQQFVDNQGRLVHALKDINLDVNPGELVAIIGPSGCGKTTMLRIISGLAKPKTGRVVLKDHEVTKPGVHIGYVFQHGSLFPWETIKQNIGSGLKAVHGNDYDRSLVDKYLQLMGLSRFANAYPHQISGGMAQRAALARSIIMKPELLLLDEPMGALDAFTRADIQGVIYRIWHKSKMTMILVTHDINEAVYLSSRIVIMTPRPGRIKDVIQNNLKFPRDRNSDAFFKMSRQVRNELKF</sequence>
<dbReference type="InterPro" id="IPR003593">
    <property type="entry name" value="AAA+_ATPase"/>
</dbReference>
<keyword evidence="6" id="KW-1185">Reference proteome</keyword>
<dbReference type="Proteomes" id="UP000294321">
    <property type="component" value="Chromosome"/>
</dbReference>
<dbReference type="PROSITE" id="PS00211">
    <property type="entry name" value="ABC_TRANSPORTER_1"/>
    <property type="match status" value="1"/>
</dbReference>
<dbReference type="GO" id="GO:0016887">
    <property type="term" value="F:ATP hydrolysis activity"/>
    <property type="evidence" value="ECO:0007669"/>
    <property type="project" value="InterPro"/>
</dbReference>
<dbReference type="Pfam" id="PF00005">
    <property type="entry name" value="ABC_tran"/>
    <property type="match status" value="1"/>
</dbReference>
<dbReference type="OrthoDB" id="9802264at2"/>
<evidence type="ECO:0000256" key="2">
    <source>
        <dbReference type="ARBA" id="ARBA00022741"/>
    </source>
</evidence>
<keyword evidence="3 5" id="KW-0067">ATP-binding</keyword>
<dbReference type="InterPro" id="IPR027417">
    <property type="entry name" value="P-loop_NTPase"/>
</dbReference>
<dbReference type="InterPro" id="IPR050166">
    <property type="entry name" value="ABC_transporter_ATP-bind"/>
</dbReference>
<keyword evidence="1" id="KW-0813">Transport</keyword>
<gene>
    <name evidence="5" type="ORF">ELX58_04315</name>
</gene>
<organism evidence="5 6">
    <name type="scientific">Acetilactobacillus jinshanensis</name>
    <dbReference type="NCBI Taxonomy" id="1720083"/>
    <lineage>
        <taxon>Bacteria</taxon>
        <taxon>Bacillati</taxon>
        <taxon>Bacillota</taxon>
        <taxon>Bacilli</taxon>
        <taxon>Lactobacillales</taxon>
        <taxon>Lactobacillaceae</taxon>
        <taxon>Acetilactobacillus</taxon>
    </lineage>
</organism>
<dbReference type="SUPFAM" id="SSF52540">
    <property type="entry name" value="P-loop containing nucleoside triphosphate hydrolases"/>
    <property type="match status" value="1"/>
</dbReference>
<evidence type="ECO:0000259" key="4">
    <source>
        <dbReference type="PROSITE" id="PS50893"/>
    </source>
</evidence>
<evidence type="ECO:0000313" key="6">
    <source>
        <dbReference type="Proteomes" id="UP000294321"/>
    </source>
</evidence>
<keyword evidence="2" id="KW-0547">Nucleotide-binding</keyword>
<feature type="domain" description="ABC transporter" evidence="4">
    <location>
        <begin position="4"/>
        <end position="235"/>
    </location>
</feature>
<accession>A0A4P6ZKZ0</accession>
<dbReference type="GO" id="GO:0005524">
    <property type="term" value="F:ATP binding"/>
    <property type="evidence" value="ECO:0007669"/>
    <property type="project" value="UniProtKB-KW"/>
</dbReference>
<protein>
    <submittedName>
        <fullName evidence="5">ABC transporter ATP-binding protein</fullName>
    </submittedName>
</protein>
<dbReference type="RefSeq" id="WP_133441933.1">
    <property type="nucleotide sequence ID" value="NZ_CP034726.1"/>
</dbReference>
<name>A0A4P6ZKZ0_9LACO</name>
<dbReference type="KEGG" id="lji:ELX58_04315"/>
<dbReference type="PANTHER" id="PTHR42788">
    <property type="entry name" value="TAURINE IMPORT ATP-BINDING PROTEIN-RELATED"/>
    <property type="match status" value="1"/>
</dbReference>
<dbReference type="CDD" id="cd03293">
    <property type="entry name" value="ABC_NrtD_SsuB_transporters"/>
    <property type="match status" value="1"/>
</dbReference>
<proteinExistence type="predicted"/>
<evidence type="ECO:0000256" key="1">
    <source>
        <dbReference type="ARBA" id="ARBA00022448"/>
    </source>
</evidence>